<reference evidence="1 2" key="1">
    <citation type="journal article" date="2019" name="Sci. Rep.">
        <title>Extended insight into the Mycobacterium chelonae-abscessus complex through whole genome sequencing of Mycobacterium salmoniphilum outbreak and Mycobacterium salmoniphilum-like strains.</title>
        <authorList>
            <person name="Behra P.R.K."/>
            <person name="Das S."/>
            <person name="Pettersson B.M.F."/>
            <person name="Shirreff L."/>
            <person name="DuCote T."/>
            <person name="Jacobsson K.G."/>
            <person name="Ennis D.G."/>
            <person name="Kirsebom L.A."/>
        </authorList>
    </citation>
    <scope>NUCLEOTIDE SEQUENCE [LARGE SCALE GENOMIC DNA]</scope>
    <source>
        <strain evidence="1 2">CCUG 60884</strain>
    </source>
</reference>
<name>A0A4R8SYB1_9MYCO</name>
<dbReference type="Proteomes" id="UP000294604">
    <property type="component" value="Unassembled WGS sequence"/>
</dbReference>
<dbReference type="Gene3D" id="3.30.530.20">
    <property type="match status" value="1"/>
</dbReference>
<dbReference type="OrthoDB" id="581838at2"/>
<sequence>MGVLEPKSMSFADEAPYRVDAVVDCPTPAGAVYQVFKDNRGGVKWLGWFVTKVEPTSDPEHGVGATREVTFLWGLGKLKERFIGWEEPHLWSFTSVGFRPKVFIGFVERVRFETVDENNCRIVYRMGADFAPLYRPLAPLLIRFLNRAIVPTLEGARDIAVERLK</sequence>
<evidence type="ECO:0000313" key="2">
    <source>
        <dbReference type="Proteomes" id="UP000294604"/>
    </source>
</evidence>
<gene>
    <name evidence="1" type="ORF">CCUG60884_00449</name>
</gene>
<proteinExistence type="predicted"/>
<dbReference type="SUPFAM" id="SSF55961">
    <property type="entry name" value="Bet v1-like"/>
    <property type="match status" value="1"/>
</dbReference>
<dbReference type="Pfam" id="PF10604">
    <property type="entry name" value="Polyketide_cyc2"/>
    <property type="match status" value="1"/>
</dbReference>
<protein>
    <submittedName>
        <fullName evidence="1">Polyketide cyclase / dehydrase and lipid transport</fullName>
    </submittedName>
</protein>
<organism evidence="1 2">
    <name type="scientific">Mycobacteroides salmoniphilum</name>
    <dbReference type="NCBI Taxonomy" id="404941"/>
    <lineage>
        <taxon>Bacteria</taxon>
        <taxon>Bacillati</taxon>
        <taxon>Actinomycetota</taxon>
        <taxon>Actinomycetes</taxon>
        <taxon>Mycobacteriales</taxon>
        <taxon>Mycobacteriaceae</taxon>
        <taxon>Mycobacteroides</taxon>
    </lineage>
</organism>
<dbReference type="AlphaFoldDB" id="A0A4R8SYB1"/>
<dbReference type="RefSeq" id="WP_134081286.1">
    <property type="nucleotide sequence ID" value="NZ_JAPDRC010000002.1"/>
</dbReference>
<dbReference type="EMBL" id="PECL01000006">
    <property type="protein sequence ID" value="TEA07971.1"/>
    <property type="molecule type" value="Genomic_DNA"/>
</dbReference>
<dbReference type="InterPro" id="IPR019587">
    <property type="entry name" value="Polyketide_cyclase/dehydratase"/>
</dbReference>
<evidence type="ECO:0000313" key="1">
    <source>
        <dbReference type="EMBL" id="TEA07971.1"/>
    </source>
</evidence>
<dbReference type="InterPro" id="IPR023393">
    <property type="entry name" value="START-like_dom_sf"/>
</dbReference>
<comment type="caution">
    <text evidence="1">The sequence shown here is derived from an EMBL/GenBank/DDBJ whole genome shotgun (WGS) entry which is preliminary data.</text>
</comment>
<accession>A0A4R8SYB1</accession>